<proteinExistence type="predicted"/>
<protein>
    <submittedName>
        <fullName evidence="1">Uncharacterized protein</fullName>
    </submittedName>
</protein>
<gene>
    <name evidence="1" type="ORF">S06H3_55415</name>
</gene>
<feature type="non-terminal residue" evidence="1">
    <location>
        <position position="85"/>
    </location>
</feature>
<evidence type="ECO:0000313" key="1">
    <source>
        <dbReference type="EMBL" id="GAI57644.1"/>
    </source>
</evidence>
<reference evidence="1" key="1">
    <citation type="journal article" date="2014" name="Front. Microbiol.">
        <title>High frequency of phylogenetically diverse reductive dehalogenase-homologous genes in deep subseafloor sedimentary metagenomes.</title>
        <authorList>
            <person name="Kawai M."/>
            <person name="Futagami T."/>
            <person name="Toyoda A."/>
            <person name="Takaki Y."/>
            <person name="Nishi S."/>
            <person name="Hori S."/>
            <person name="Arai W."/>
            <person name="Tsubouchi T."/>
            <person name="Morono Y."/>
            <person name="Uchiyama I."/>
            <person name="Ito T."/>
            <person name="Fujiyama A."/>
            <person name="Inagaki F."/>
            <person name="Takami H."/>
        </authorList>
    </citation>
    <scope>NUCLEOTIDE SEQUENCE</scope>
    <source>
        <strain evidence="1">Expedition CK06-06</strain>
    </source>
</reference>
<name>X1RQ56_9ZZZZ</name>
<dbReference type="AlphaFoldDB" id="X1RQ56"/>
<accession>X1RQ56</accession>
<comment type="caution">
    <text evidence="1">The sequence shown here is derived from an EMBL/GenBank/DDBJ whole genome shotgun (WGS) entry which is preliminary data.</text>
</comment>
<organism evidence="1">
    <name type="scientific">marine sediment metagenome</name>
    <dbReference type="NCBI Taxonomy" id="412755"/>
    <lineage>
        <taxon>unclassified sequences</taxon>
        <taxon>metagenomes</taxon>
        <taxon>ecological metagenomes</taxon>
    </lineage>
</organism>
<dbReference type="EMBL" id="BARV01035522">
    <property type="protein sequence ID" value="GAI57644.1"/>
    <property type="molecule type" value="Genomic_DNA"/>
</dbReference>
<sequence length="85" mass="9967">MKKPVKKGLRCRPKDFYALGSRDSIASLFALIRSEIRQLEMVAGNRTAAIEKVLKEMAEKYKEAWKDENPHIEWFLSHNKFVEEN</sequence>